<evidence type="ECO:0000313" key="2">
    <source>
        <dbReference type="Proteomes" id="UP000095281"/>
    </source>
</evidence>
<feature type="transmembrane region" description="Helical" evidence="1">
    <location>
        <begin position="29"/>
        <end position="54"/>
    </location>
</feature>
<sequence length="63" mass="7030">MVEYSGTFGISNASHRCSEIRDDRLKRGIFGLVHFQGVFALLCAGLGMSFVVLLCEIYTSYYS</sequence>
<keyword evidence="2" id="KW-1185">Reference proteome</keyword>
<dbReference type="AlphaFoldDB" id="A0A1I8BFK3"/>
<evidence type="ECO:0000313" key="3">
    <source>
        <dbReference type="WBParaSite" id="MhA1_Contig2113.frz3.gene3"/>
    </source>
</evidence>
<evidence type="ECO:0000256" key="1">
    <source>
        <dbReference type="SAM" id="Phobius"/>
    </source>
</evidence>
<proteinExistence type="predicted"/>
<dbReference type="Proteomes" id="UP000095281">
    <property type="component" value="Unplaced"/>
</dbReference>
<reference evidence="3" key="1">
    <citation type="submission" date="2016-11" db="UniProtKB">
        <authorList>
            <consortium name="WormBaseParasite"/>
        </authorList>
    </citation>
    <scope>IDENTIFICATION</scope>
</reference>
<keyword evidence="1" id="KW-0812">Transmembrane</keyword>
<dbReference type="WBParaSite" id="MhA1_Contig2113.frz3.gene3">
    <property type="protein sequence ID" value="MhA1_Contig2113.frz3.gene3"/>
    <property type="gene ID" value="MhA1_Contig2113.frz3.gene3"/>
</dbReference>
<keyword evidence="1" id="KW-0472">Membrane</keyword>
<protein>
    <submittedName>
        <fullName evidence="3">Uncharacterized protein</fullName>
    </submittedName>
</protein>
<accession>A0A1I8BFK3</accession>
<keyword evidence="1" id="KW-1133">Transmembrane helix</keyword>
<organism evidence="2 3">
    <name type="scientific">Meloidogyne hapla</name>
    <name type="common">Root-knot nematode worm</name>
    <dbReference type="NCBI Taxonomy" id="6305"/>
    <lineage>
        <taxon>Eukaryota</taxon>
        <taxon>Metazoa</taxon>
        <taxon>Ecdysozoa</taxon>
        <taxon>Nematoda</taxon>
        <taxon>Chromadorea</taxon>
        <taxon>Rhabditida</taxon>
        <taxon>Tylenchina</taxon>
        <taxon>Tylenchomorpha</taxon>
        <taxon>Tylenchoidea</taxon>
        <taxon>Meloidogynidae</taxon>
        <taxon>Meloidogyninae</taxon>
        <taxon>Meloidogyne</taxon>
    </lineage>
</organism>
<name>A0A1I8BFK3_MELHA</name>